<dbReference type="AlphaFoldDB" id="A0AAN7WLM6"/>
<dbReference type="GO" id="GO:0005737">
    <property type="term" value="C:cytoplasm"/>
    <property type="evidence" value="ECO:0007669"/>
    <property type="project" value="TreeGrafter"/>
</dbReference>
<evidence type="ECO:0000313" key="2">
    <source>
        <dbReference type="EMBL" id="KAK5779740.1"/>
    </source>
</evidence>
<organism evidence="2 3">
    <name type="scientific">Arxiozyma heterogenica</name>
    <dbReference type="NCBI Taxonomy" id="278026"/>
    <lineage>
        <taxon>Eukaryota</taxon>
        <taxon>Fungi</taxon>
        <taxon>Dikarya</taxon>
        <taxon>Ascomycota</taxon>
        <taxon>Saccharomycotina</taxon>
        <taxon>Saccharomycetes</taxon>
        <taxon>Saccharomycetales</taxon>
        <taxon>Saccharomycetaceae</taxon>
        <taxon>Arxiozyma</taxon>
    </lineage>
</organism>
<protein>
    <submittedName>
        <fullName evidence="2">Uncharacterized protein</fullName>
    </submittedName>
</protein>
<sequence>MTLTNNNTSIHPTKLSIASDVIPWDDVIKYINKKELFKLKRSKKQTDRYHKHKDELKKQHITVSQFILQKILKWDANEIYELNHIKYVTAQQQLKTILTNKQLFKVTINDFPYNYEPNVLHLLIWSKIKLPIYINDTTDIDGINIDHNKYPDMNPECERLIDKFLSKTLHDKYKLSYGDDYVWFVNYLSLQSIKDLSHIHVLIKFHSEQEKLKMANILTQDGQFRSLIIASILSKLDYENSLSIPHLESNTKEDIQIKQKRKEDLSITKKIARRKSVEKKTKEVENVQEKETKKKNIDIKEESRESKLGDINQSEKSSVKKLKHKNTTEPNKTTVDIKRLKTGGPPIPDLYPATMKTATSTDNIIPTSPIDSLLINKNILPDNIQGLKHIINNVSLKRPALKTVDSHQDINNIETMPIDCLENYLKDLNRLIKLQQKLYYQNLQTPRLLGPKHFKHLKFPDDMINLRKISYNLEKIVSYRKLIDKEDGNARSHDYINDISQYSSVLDQQKLISIAKQENLDKLNEEDATLLIANIHGIDSSLSNENV</sequence>
<dbReference type="Proteomes" id="UP001306508">
    <property type="component" value="Unassembled WGS sequence"/>
</dbReference>
<feature type="region of interest" description="Disordered" evidence="1">
    <location>
        <begin position="282"/>
        <end position="331"/>
    </location>
</feature>
<feature type="compositionally biased region" description="Basic and acidic residues" evidence="1">
    <location>
        <begin position="282"/>
        <end position="308"/>
    </location>
</feature>
<comment type="caution">
    <text evidence="2">The sequence shown here is derived from an EMBL/GenBank/DDBJ whole genome shotgun (WGS) entry which is preliminary data.</text>
</comment>
<dbReference type="PANTHER" id="PTHR35020">
    <property type="entry name" value="N-ACETYLGLUCOSAMINE-INDUCED PROTEIN 1"/>
    <property type="match status" value="1"/>
</dbReference>
<keyword evidence="3" id="KW-1185">Reference proteome</keyword>
<dbReference type="InterPro" id="IPR022036">
    <property type="entry name" value="DUF3605"/>
</dbReference>
<dbReference type="GO" id="GO:0006044">
    <property type="term" value="P:N-acetylglucosamine metabolic process"/>
    <property type="evidence" value="ECO:0007669"/>
    <property type="project" value="TreeGrafter"/>
</dbReference>
<evidence type="ECO:0000313" key="3">
    <source>
        <dbReference type="Proteomes" id="UP001306508"/>
    </source>
</evidence>
<dbReference type="Pfam" id="PF12239">
    <property type="entry name" value="DUF3605"/>
    <property type="match status" value="1"/>
</dbReference>
<reference evidence="3" key="1">
    <citation type="submission" date="2023-07" db="EMBL/GenBank/DDBJ databases">
        <title>A draft genome of Kazachstania heterogenica Y-27499.</title>
        <authorList>
            <person name="Donic C."/>
            <person name="Kralova J.S."/>
            <person name="Fidel L."/>
            <person name="Ben-Dor S."/>
            <person name="Jung S."/>
        </authorList>
    </citation>
    <scope>NUCLEOTIDE SEQUENCE [LARGE SCALE GENOMIC DNA]</scope>
    <source>
        <strain evidence="3">Y27499</strain>
    </source>
</reference>
<name>A0AAN7WLM6_9SACH</name>
<accession>A0AAN7WLM6</accession>
<gene>
    <name evidence="2" type="ORF">RI543_002862</name>
</gene>
<dbReference type="PANTHER" id="PTHR35020:SF2">
    <property type="entry name" value="N-ACETYLGLUCOSAMINE-INDUCED PROTEIN 1"/>
    <property type="match status" value="1"/>
</dbReference>
<proteinExistence type="predicted"/>
<evidence type="ECO:0000256" key="1">
    <source>
        <dbReference type="SAM" id="MobiDB-lite"/>
    </source>
</evidence>
<dbReference type="EMBL" id="JAWIZZ010000046">
    <property type="protein sequence ID" value="KAK5779740.1"/>
    <property type="molecule type" value="Genomic_DNA"/>
</dbReference>